<accession>A0A7V8JT15</accession>
<comment type="caution">
    <text evidence="2">The sequence shown here is derived from an EMBL/GenBank/DDBJ whole genome shotgun (WGS) entry which is preliminary data.</text>
</comment>
<gene>
    <name evidence="2" type="ORF">GAK35_03689</name>
</gene>
<protein>
    <recommendedName>
        <fullName evidence="4">Efflux RND transporter permease subunit</fullName>
    </recommendedName>
</protein>
<proteinExistence type="predicted"/>
<organism evidence="2 3">
    <name type="scientific">Herbaspirillum frisingense</name>
    <dbReference type="NCBI Taxonomy" id="92645"/>
    <lineage>
        <taxon>Bacteria</taxon>
        <taxon>Pseudomonadati</taxon>
        <taxon>Pseudomonadota</taxon>
        <taxon>Betaproteobacteria</taxon>
        <taxon>Burkholderiales</taxon>
        <taxon>Oxalobacteraceae</taxon>
        <taxon>Herbaspirillum</taxon>
    </lineage>
</organism>
<sequence>MWFTRISIGNPVLATMMMMAFVVLGLFDLPPEYPYRSKLEVRLLLSAPKRARSSHETIEI</sequence>
<reference evidence="3" key="1">
    <citation type="journal article" date="2020" name="MBio">
        <title>Horizontal gene transfer to a defensive symbiont with a reduced genome amongst a multipartite beetle microbiome.</title>
        <authorList>
            <person name="Waterworth S.C."/>
            <person name="Florez L.V."/>
            <person name="Rees E.R."/>
            <person name="Hertweck C."/>
            <person name="Kaltenpoth M."/>
            <person name="Kwan J.C."/>
        </authorList>
    </citation>
    <scope>NUCLEOTIDE SEQUENCE [LARGE SCALE GENOMIC DNA]</scope>
</reference>
<evidence type="ECO:0008006" key="4">
    <source>
        <dbReference type="Google" id="ProtNLM"/>
    </source>
</evidence>
<evidence type="ECO:0000313" key="2">
    <source>
        <dbReference type="EMBL" id="KAF1038978.1"/>
    </source>
</evidence>
<keyword evidence="1" id="KW-1133">Transmembrane helix</keyword>
<dbReference type="Proteomes" id="UP000462435">
    <property type="component" value="Unassembled WGS sequence"/>
</dbReference>
<keyword evidence="1" id="KW-0812">Transmembrane</keyword>
<dbReference type="AlphaFoldDB" id="A0A7V8JT15"/>
<evidence type="ECO:0000256" key="1">
    <source>
        <dbReference type="SAM" id="Phobius"/>
    </source>
</evidence>
<feature type="transmembrane region" description="Helical" evidence="1">
    <location>
        <begin position="12"/>
        <end position="29"/>
    </location>
</feature>
<name>A0A7V8JT15_9BURK</name>
<keyword evidence="1" id="KW-0472">Membrane</keyword>
<evidence type="ECO:0000313" key="3">
    <source>
        <dbReference type="Proteomes" id="UP000462435"/>
    </source>
</evidence>
<dbReference type="EMBL" id="WNDX01000155">
    <property type="protein sequence ID" value="KAF1038978.1"/>
    <property type="molecule type" value="Genomic_DNA"/>
</dbReference>